<evidence type="ECO:0000256" key="3">
    <source>
        <dbReference type="ARBA" id="ARBA00022448"/>
    </source>
</evidence>
<keyword evidence="8 9" id="KW-0472">Membrane</keyword>
<evidence type="ECO:0000256" key="7">
    <source>
        <dbReference type="ARBA" id="ARBA00022989"/>
    </source>
</evidence>
<evidence type="ECO:0000256" key="2">
    <source>
        <dbReference type="ARBA" id="ARBA00007783"/>
    </source>
</evidence>
<accession>A0ABV1G7F1</accession>
<keyword evidence="12" id="KW-1185">Reference proteome</keyword>
<feature type="transmembrane region" description="Helical" evidence="9">
    <location>
        <begin position="47"/>
        <end position="71"/>
    </location>
</feature>
<dbReference type="EMBL" id="JBBMFF010000222">
    <property type="protein sequence ID" value="MEQ2511269.1"/>
    <property type="molecule type" value="Genomic_DNA"/>
</dbReference>
<dbReference type="PANTHER" id="PTHR30413">
    <property type="entry name" value="INNER MEMBRANE TRANSPORT PERMEASE"/>
    <property type="match status" value="1"/>
</dbReference>
<dbReference type="PANTHER" id="PTHR30413:SF8">
    <property type="entry name" value="TRANSPORT PERMEASE PROTEIN"/>
    <property type="match status" value="1"/>
</dbReference>
<gene>
    <name evidence="11" type="ORF">WMO66_08425</name>
</gene>
<feature type="transmembrane region" description="Helical" evidence="9">
    <location>
        <begin position="83"/>
        <end position="107"/>
    </location>
</feature>
<dbReference type="Proteomes" id="UP001491552">
    <property type="component" value="Unassembled WGS sequence"/>
</dbReference>
<feature type="transmembrane region" description="Helical" evidence="9">
    <location>
        <begin position="161"/>
        <end position="186"/>
    </location>
</feature>
<comment type="subcellular location">
    <subcellularLocation>
        <location evidence="1">Cell inner membrane</location>
        <topology evidence="1">Multi-pass membrane protein</topology>
    </subcellularLocation>
    <subcellularLocation>
        <location evidence="9">Cell membrane</location>
        <topology evidence="9">Multi-pass membrane protein</topology>
    </subcellularLocation>
</comment>
<evidence type="ECO:0000256" key="8">
    <source>
        <dbReference type="ARBA" id="ARBA00023136"/>
    </source>
</evidence>
<dbReference type="InterPro" id="IPR047817">
    <property type="entry name" value="ABC2_TM_bact-type"/>
</dbReference>
<keyword evidence="6 9" id="KW-0812">Transmembrane</keyword>
<feature type="transmembrane region" description="Helical" evidence="9">
    <location>
        <begin position="128"/>
        <end position="149"/>
    </location>
</feature>
<comment type="similarity">
    <text evidence="2 9">Belongs to the ABC-2 integral membrane protein family.</text>
</comment>
<dbReference type="PROSITE" id="PS51012">
    <property type="entry name" value="ABC_TM2"/>
    <property type="match status" value="1"/>
</dbReference>
<dbReference type="Pfam" id="PF01061">
    <property type="entry name" value="ABC2_membrane"/>
    <property type="match status" value="1"/>
</dbReference>
<comment type="caution">
    <text evidence="11">The sequence shown here is derived from an EMBL/GenBank/DDBJ whole genome shotgun (WGS) entry which is preliminary data.</text>
</comment>
<evidence type="ECO:0000256" key="5">
    <source>
        <dbReference type="ARBA" id="ARBA00022519"/>
    </source>
</evidence>
<name>A0ABV1G7F1_9FIRM</name>
<feature type="transmembrane region" description="Helical" evidence="9">
    <location>
        <begin position="193"/>
        <end position="212"/>
    </location>
</feature>
<sequence length="286" mass="32391">MEKQTFTTVIKPKSGWFDLHLKEVFAYRDLIFLFVKRNFVSKYKQTILGPAWAIIQPLLTTVVFTLVFGNIAGLSPDGVPPFIFYLAGTVLWTYFSGCLTQTANTFVANSATMGKVYFPRLVMPISTVFSELISFAIQYGFLLIFLVYYTVTKQGVHPNLWMLMTPLIILQLAMLSLGCGIIISALTTKYRDLAMLVGFGVQLWMYGSPIAYDMFRFGAFAPGGKWHVLYMCNPISPIVNLFRYAYLGTGAMEWSYYLIGWGTTMVFLFLGVVLFSRVEKTFMDTV</sequence>
<reference evidence="11 12" key="1">
    <citation type="submission" date="2024-03" db="EMBL/GenBank/DDBJ databases">
        <title>Human intestinal bacterial collection.</title>
        <authorList>
            <person name="Pauvert C."/>
            <person name="Hitch T.C.A."/>
            <person name="Clavel T."/>
        </authorList>
    </citation>
    <scope>NUCLEOTIDE SEQUENCE [LARGE SCALE GENOMIC DNA]</scope>
    <source>
        <strain evidence="11 12">CLA-AA-H192</strain>
    </source>
</reference>
<evidence type="ECO:0000256" key="4">
    <source>
        <dbReference type="ARBA" id="ARBA00022475"/>
    </source>
</evidence>
<evidence type="ECO:0000259" key="10">
    <source>
        <dbReference type="PROSITE" id="PS51012"/>
    </source>
</evidence>
<dbReference type="RefSeq" id="WP_349135980.1">
    <property type="nucleotide sequence ID" value="NZ_JBBMFF010000222.1"/>
</dbReference>
<proteinExistence type="inferred from homology"/>
<keyword evidence="4 9" id="KW-1003">Cell membrane</keyword>
<protein>
    <recommendedName>
        <fullName evidence="9">Transport permease protein</fullName>
    </recommendedName>
</protein>
<feature type="transmembrane region" description="Helical" evidence="9">
    <location>
        <begin position="254"/>
        <end position="275"/>
    </location>
</feature>
<evidence type="ECO:0000256" key="6">
    <source>
        <dbReference type="ARBA" id="ARBA00022692"/>
    </source>
</evidence>
<keyword evidence="3 9" id="KW-0813">Transport</keyword>
<organism evidence="11 12">
    <name type="scientific">Faecousia intestinalis</name>
    <dbReference type="NCBI Taxonomy" id="3133167"/>
    <lineage>
        <taxon>Bacteria</taxon>
        <taxon>Bacillati</taxon>
        <taxon>Bacillota</taxon>
        <taxon>Clostridia</taxon>
        <taxon>Eubacteriales</taxon>
        <taxon>Oscillospiraceae</taxon>
        <taxon>Faecousia</taxon>
    </lineage>
</organism>
<feature type="domain" description="ABC transmembrane type-2" evidence="10">
    <location>
        <begin position="48"/>
        <end position="278"/>
    </location>
</feature>
<keyword evidence="5" id="KW-0997">Cell inner membrane</keyword>
<dbReference type="InterPro" id="IPR013525">
    <property type="entry name" value="ABC2_TM"/>
</dbReference>
<evidence type="ECO:0000256" key="9">
    <source>
        <dbReference type="RuleBase" id="RU361157"/>
    </source>
</evidence>
<keyword evidence="7 9" id="KW-1133">Transmembrane helix</keyword>
<evidence type="ECO:0000313" key="12">
    <source>
        <dbReference type="Proteomes" id="UP001491552"/>
    </source>
</evidence>
<evidence type="ECO:0000256" key="1">
    <source>
        <dbReference type="ARBA" id="ARBA00004429"/>
    </source>
</evidence>
<evidence type="ECO:0000313" key="11">
    <source>
        <dbReference type="EMBL" id="MEQ2511269.1"/>
    </source>
</evidence>